<comment type="caution">
    <text evidence="14">The sequence shown here is derived from an EMBL/GenBank/DDBJ whole genome shotgun (WGS) entry which is preliminary data.</text>
</comment>
<evidence type="ECO:0000256" key="2">
    <source>
        <dbReference type="ARBA" id="ARBA00007376"/>
    </source>
</evidence>
<keyword evidence="7 12" id="KW-0297">G-protein coupled receptor</keyword>
<dbReference type="GO" id="GO:0004930">
    <property type="term" value="F:G protein-coupled receptor activity"/>
    <property type="evidence" value="ECO:0007669"/>
    <property type="project" value="UniProtKB-KW"/>
</dbReference>
<keyword evidence="15" id="KW-1185">Reference proteome</keyword>
<keyword evidence="5 12" id="KW-0812">Transmembrane</keyword>
<comment type="similarity">
    <text evidence="2 11">Belongs to the G-protein coupled receptor T2R family.</text>
</comment>
<sequence>MMSTLRLLRFILMVISGVCGTFFNCSIVGLNFRFWRDITISGSYKKILFVIGLVNIFMQGILIFEGIFDTLPFGRDQTRLLLIMTLEFALFGVSIWSTTWLSMFCCLRLLNSSHWLFLKIRVKFFSWLSYLIVASALVSLAINLPIFWTTTLDNPYNTSEFTNMSGQRITVDYYYMIFSLVFSFSFPFSMTCVSIGLSVSTLLRHIWRISNSDSHLTSAQLQGHHQAVRTMVIRVVVDFLFFLIIVIGIANSSILNSLAYSLLWMIIVTYPTSQAFILIFGNPKLRSGVWGVLKALGK</sequence>
<feature type="transmembrane region" description="Helical" evidence="13">
    <location>
        <begin position="127"/>
        <end position="148"/>
    </location>
</feature>
<evidence type="ECO:0000256" key="7">
    <source>
        <dbReference type="ARBA" id="ARBA00023040"/>
    </source>
</evidence>
<organism evidence="14 15">
    <name type="scientific">Engystomops pustulosus</name>
    <name type="common">Tungara frog</name>
    <name type="synonym">Physalaemus pustulosus</name>
    <dbReference type="NCBI Taxonomy" id="76066"/>
    <lineage>
        <taxon>Eukaryota</taxon>
        <taxon>Metazoa</taxon>
        <taxon>Chordata</taxon>
        <taxon>Craniata</taxon>
        <taxon>Vertebrata</taxon>
        <taxon>Euteleostomi</taxon>
        <taxon>Amphibia</taxon>
        <taxon>Batrachia</taxon>
        <taxon>Anura</taxon>
        <taxon>Neobatrachia</taxon>
        <taxon>Hyloidea</taxon>
        <taxon>Leptodactylidae</taxon>
        <taxon>Leiuperinae</taxon>
        <taxon>Engystomops</taxon>
    </lineage>
</organism>
<reference evidence="14" key="1">
    <citation type="thesis" date="2020" institute="ProQuest LLC" country="789 East Eisenhower Parkway, Ann Arbor, MI, USA">
        <title>Comparative Genomics and Chromosome Evolution.</title>
        <authorList>
            <person name="Mudd A.B."/>
        </authorList>
    </citation>
    <scope>NUCLEOTIDE SEQUENCE</scope>
    <source>
        <strain evidence="14">237g6f4</strain>
        <tissue evidence="14">Blood</tissue>
    </source>
</reference>
<keyword evidence="3 12" id="KW-0919">Taste</keyword>
<keyword evidence="8 12" id="KW-0472">Membrane</keyword>
<feature type="transmembrane region" description="Helical" evidence="13">
    <location>
        <begin position="231"/>
        <end position="250"/>
    </location>
</feature>
<dbReference type="EMBL" id="WNYA01000075">
    <property type="protein sequence ID" value="KAG8550188.1"/>
    <property type="molecule type" value="Genomic_DNA"/>
</dbReference>
<accession>A0AAV6ZQ14</accession>
<evidence type="ECO:0000256" key="13">
    <source>
        <dbReference type="SAM" id="Phobius"/>
    </source>
</evidence>
<feature type="transmembrane region" description="Helical" evidence="13">
    <location>
        <begin position="173"/>
        <end position="199"/>
    </location>
</feature>
<feature type="transmembrane region" description="Helical" evidence="13">
    <location>
        <begin position="12"/>
        <end position="35"/>
    </location>
</feature>
<evidence type="ECO:0000313" key="14">
    <source>
        <dbReference type="EMBL" id="KAG8550188.1"/>
    </source>
</evidence>
<evidence type="ECO:0000256" key="3">
    <source>
        <dbReference type="ARBA" id="ARBA00022480"/>
    </source>
</evidence>
<evidence type="ECO:0000256" key="12">
    <source>
        <dbReference type="RuleBase" id="RU004424"/>
    </source>
</evidence>
<dbReference type="Gene3D" id="1.20.1070.10">
    <property type="entry name" value="Rhodopsin 7-helix transmembrane proteins"/>
    <property type="match status" value="1"/>
</dbReference>
<keyword evidence="10 12" id="KW-0807">Transducer</keyword>
<evidence type="ECO:0000256" key="6">
    <source>
        <dbReference type="ARBA" id="ARBA00022989"/>
    </source>
</evidence>
<comment type="subcellular location">
    <subcellularLocation>
        <location evidence="1 12">Membrane</location>
        <topology evidence="1 12">Multi-pass membrane protein</topology>
    </subcellularLocation>
</comment>
<dbReference type="AlphaFoldDB" id="A0AAV6ZQ14"/>
<keyword evidence="9 12" id="KW-0675">Receptor</keyword>
<keyword evidence="4 12" id="KW-0716">Sensory transduction</keyword>
<feature type="transmembrane region" description="Helical" evidence="13">
    <location>
        <begin position="262"/>
        <end position="280"/>
    </location>
</feature>
<evidence type="ECO:0000256" key="8">
    <source>
        <dbReference type="ARBA" id="ARBA00023136"/>
    </source>
</evidence>
<evidence type="ECO:0000256" key="11">
    <source>
        <dbReference type="RuleBase" id="RU004423"/>
    </source>
</evidence>
<name>A0AAV6ZQ14_ENGPU</name>
<dbReference type="InterPro" id="IPR007960">
    <property type="entry name" value="TAS2R"/>
</dbReference>
<dbReference type="Pfam" id="PF05296">
    <property type="entry name" value="TAS2R"/>
    <property type="match status" value="1"/>
</dbReference>
<evidence type="ECO:0000256" key="1">
    <source>
        <dbReference type="ARBA" id="ARBA00004141"/>
    </source>
</evidence>
<evidence type="ECO:0000256" key="10">
    <source>
        <dbReference type="ARBA" id="ARBA00023224"/>
    </source>
</evidence>
<protein>
    <recommendedName>
        <fullName evidence="12">Taste receptor type 2</fullName>
    </recommendedName>
</protein>
<dbReference type="Proteomes" id="UP000824782">
    <property type="component" value="Unassembled WGS sequence"/>
</dbReference>
<evidence type="ECO:0000256" key="4">
    <source>
        <dbReference type="ARBA" id="ARBA00022606"/>
    </source>
</evidence>
<dbReference type="PANTHER" id="PTHR11394">
    <property type="entry name" value="TASTE RECEPTOR TYPE 2"/>
    <property type="match status" value="1"/>
</dbReference>
<feature type="transmembrane region" description="Helical" evidence="13">
    <location>
        <begin position="47"/>
        <end position="68"/>
    </location>
</feature>
<dbReference type="SUPFAM" id="SSF81321">
    <property type="entry name" value="Family A G protein-coupled receptor-like"/>
    <property type="match status" value="1"/>
</dbReference>
<keyword evidence="6 13" id="KW-1133">Transmembrane helix</keyword>
<evidence type="ECO:0000313" key="15">
    <source>
        <dbReference type="Proteomes" id="UP000824782"/>
    </source>
</evidence>
<proteinExistence type="inferred from homology"/>
<dbReference type="GO" id="GO:0016020">
    <property type="term" value="C:membrane"/>
    <property type="evidence" value="ECO:0007669"/>
    <property type="project" value="UniProtKB-SubCell"/>
</dbReference>
<dbReference type="PANTHER" id="PTHR11394:SF47">
    <property type="entry name" value="TASTE RECEPTOR TYPE 2 MEMBER 40"/>
    <property type="match status" value="1"/>
</dbReference>
<gene>
    <name evidence="14" type="ORF">GDO81_027795</name>
</gene>
<evidence type="ECO:0000256" key="5">
    <source>
        <dbReference type="ARBA" id="ARBA00022692"/>
    </source>
</evidence>
<feature type="transmembrane region" description="Helical" evidence="13">
    <location>
        <begin position="80"/>
        <end position="107"/>
    </location>
</feature>
<evidence type="ECO:0000256" key="9">
    <source>
        <dbReference type="ARBA" id="ARBA00023170"/>
    </source>
</evidence>
<dbReference type="GO" id="GO:0033038">
    <property type="term" value="F:bitter taste receptor activity"/>
    <property type="evidence" value="ECO:0007669"/>
    <property type="project" value="InterPro"/>
</dbReference>